<dbReference type="AlphaFoldDB" id="A0A7W0HK27"/>
<dbReference type="InterPro" id="IPR011152">
    <property type="entry name" value="Pesterase_MJ0912"/>
</dbReference>
<gene>
    <name evidence="3" type="ORF">HNR65_001046</name>
</gene>
<organism evidence="3 4">
    <name type="scientific">Desulfosalsimonas propionicica</name>
    <dbReference type="NCBI Taxonomy" id="332175"/>
    <lineage>
        <taxon>Bacteria</taxon>
        <taxon>Pseudomonadati</taxon>
        <taxon>Thermodesulfobacteriota</taxon>
        <taxon>Desulfobacteria</taxon>
        <taxon>Desulfobacterales</taxon>
        <taxon>Desulfosalsimonadaceae</taxon>
        <taxon>Desulfosalsimonas</taxon>
    </lineage>
</organism>
<dbReference type="RefSeq" id="WP_181550388.1">
    <property type="nucleotide sequence ID" value="NZ_JACDUS010000002.1"/>
</dbReference>
<dbReference type="InterPro" id="IPR029052">
    <property type="entry name" value="Metallo-depent_PP-like"/>
</dbReference>
<comment type="similarity">
    <text evidence="1">Belongs to the metallophosphoesterase superfamily. YfcE family.</text>
</comment>
<evidence type="ECO:0000313" key="4">
    <source>
        <dbReference type="Proteomes" id="UP000525298"/>
    </source>
</evidence>
<reference evidence="3 4" key="1">
    <citation type="submission" date="2020-07" db="EMBL/GenBank/DDBJ databases">
        <title>Genomic Encyclopedia of Type Strains, Phase IV (KMG-IV): sequencing the most valuable type-strain genomes for metagenomic binning, comparative biology and taxonomic classification.</title>
        <authorList>
            <person name="Goeker M."/>
        </authorList>
    </citation>
    <scope>NUCLEOTIDE SEQUENCE [LARGE SCALE GENOMIC DNA]</scope>
    <source>
        <strain evidence="3 4">DSM 17721</strain>
    </source>
</reference>
<evidence type="ECO:0000259" key="2">
    <source>
        <dbReference type="Pfam" id="PF12850"/>
    </source>
</evidence>
<dbReference type="Pfam" id="PF12850">
    <property type="entry name" value="Metallophos_2"/>
    <property type="match status" value="1"/>
</dbReference>
<protein>
    <submittedName>
        <fullName evidence="3">Putative phosphodiesterase</fullName>
    </submittedName>
</protein>
<keyword evidence="4" id="KW-1185">Reference proteome</keyword>
<dbReference type="InterPro" id="IPR024654">
    <property type="entry name" value="Calcineurin-like_PHP_lpxH"/>
</dbReference>
<accession>A0A7W0HK27</accession>
<comment type="caution">
    <text evidence="3">The sequence shown here is derived from an EMBL/GenBank/DDBJ whole genome shotgun (WGS) entry which is preliminary data.</text>
</comment>
<dbReference type="PANTHER" id="PTHR42850:SF2">
    <property type="entry name" value="BLL5683 PROTEIN"/>
    <property type="match status" value="1"/>
</dbReference>
<dbReference type="GO" id="GO:0005737">
    <property type="term" value="C:cytoplasm"/>
    <property type="evidence" value="ECO:0007669"/>
    <property type="project" value="TreeGrafter"/>
</dbReference>
<proteinExistence type="inferred from homology"/>
<feature type="domain" description="Calcineurin-like phosphoesterase" evidence="2">
    <location>
        <begin position="1"/>
        <end position="205"/>
    </location>
</feature>
<dbReference type="EMBL" id="JACDUS010000002">
    <property type="protein sequence ID" value="MBA2880728.1"/>
    <property type="molecule type" value="Genomic_DNA"/>
</dbReference>
<dbReference type="CDD" id="cd00838">
    <property type="entry name" value="MPP_superfamily"/>
    <property type="match status" value="1"/>
</dbReference>
<sequence>MKLAVISDIHGNAAAFREVLKDAEKAGISNIYCLGDSIGYGPEPDEAIRMVRERSILSIQGNHELAVNQPGYLDWFNPIARISLEKTITMLSGQSLDYIAALPFFLTGNNCRFVHGFPPDSPTTYLFEADPEQVDAAMTKAEEPICFVGHTHELMIVSHDGREVSRRPLKRETIMLDTGCRYIINVGSVGQPRDGTNHAKYVIFDDQALELEVRFVEYNVTETIDKIYAAGLPEQHAWRLF</sequence>
<dbReference type="PIRSF" id="PIRSF000883">
    <property type="entry name" value="Pesterase_MJ0912"/>
    <property type="match status" value="1"/>
</dbReference>
<name>A0A7W0HK27_9BACT</name>
<dbReference type="GO" id="GO:0016791">
    <property type="term" value="F:phosphatase activity"/>
    <property type="evidence" value="ECO:0007669"/>
    <property type="project" value="TreeGrafter"/>
</dbReference>
<evidence type="ECO:0000256" key="1">
    <source>
        <dbReference type="ARBA" id="ARBA00008950"/>
    </source>
</evidence>
<dbReference type="PANTHER" id="PTHR42850">
    <property type="entry name" value="METALLOPHOSPHOESTERASE"/>
    <property type="match status" value="1"/>
</dbReference>
<dbReference type="Proteomes" id="UP000525298">
    <property type="component" value="Unassembled WGS sequence"/>
</dbReference>
<dbReference type="Gene3D" id="3.60.21.10">
    <property type="match status" value="1"/>
</dbReference>
<dbReference type="SUPFAM" id="SSF56300">
    <property type="entry name" value="Metallo-dependent phosphatases"/>
    <property type="match status" value="1"/>
</dbReference>
<dbReference type="InterPro" id="IPR050126">
    <property type="entry name" value="Ap4A_hydrolase"/>
</dbReference>
<evidence type="ECO:0000313" key="3">
    <source>
        <dbReference type="EMBL" id="MBA2880728.1"/>
    </source>
</evidence>